<feature type="region of interest" description="Disordered" evidence="2">
    <location>
        <begin position="65"/>
        <end position="89"/>
    </location>
</feature>
<keyword evidence="1" id="KW-0694">RNA-binding</keyword>
<dbReference type="RefSeq" id="XP_004704855.2">
    <property type="nucleotide sequence ID" value="XM_004704798.2"/>
</dbReference>
<keyword evidence="3" id="KW-1185">Reference proteome</keyword>
<evidence type="ECO:0000313" key="3">
    <source>
        <dbReference type="Proteomes" id="UP000694863"/>
    </source>
</evidence>
<dbReference type="GeneID" id="101653033"/>
<evidence type="ECO:0000256" key="2">
    <source>
        <dbReference type="SAM" id="MobiDB-lite"/>
    </source>
</evidence>
<protein>
    <submittedName>
        <fullName evidence="4">Heterogeneous nuclear ribonucleoprotein C-like isoform X1</fullName>
    </submittedName>
</protein>
<dbReference type="PANTHER" id="PTHR13968">
    <property type="entry name" value="HETEROGENEOUS NUCLEAR RIBONUCLEOPROTEIN"/>
    <property type="match status" value="1"/>
</dbReference>
<feature type="region of interest" description="Disordered" evidence="2">
    <location>
        <begin position="119"/>
        <end position="181"/>
    </location>
</feature>
<accession>A0ABM0IPL6</accession>
<reference evidence="4" key="1">
    <citation type="submission" date="2025-08" db="UniProtKB">
        <authorList>
            <consortium name="RefSeq"/>
        </authorList>
    </citation>
    <scope>IDENTIFICATION</scope>
</reference>
<dbReference type="Proteomes" id="UP000694863">
    <property type="component" value="Unplaced"/>
</dbReference>
<organism evidence="3 4">
    <name type="scientific">Echinops telfairi</name>
    <name type="common">Lesser hedgehog tenrec</name>
    <dbReference type="NCBI Taxonomy" id="9371"/>
    <lineage>
        <taxon>Eukaryota</taxon>
        <taxon>Metazoa</taxon>
        <taxon>Chordata</taxon>
        <taxon>Craniata</taxon>
        <taxon>Vertebrata</taxon>
        <taxon>Euteleostomi</taxon>
        <taxon>Mammalia</taxon>
        <taxon>Eutheria</taxon>
        <taxon>Afrotheria</taxon>
        <taxon>Tenrecidae</taxon>
        <taxon>Tenrecinae</taxon>
        <taxon>Echinops</taxon>
    </lineage>
</organism>
<gene>
    <name evidence="4" type="primary">LOC101653033</name>
</gene>
<evidence type="ECO:0000313" key="4">
    <source>
        <dbReference type="RefSeq" id="XP_004704855.2"/>
    </source>
</evidence>
<dbReference type="PANTHER" id="PTHR13968:SF26">
    <property type="entry name" value="RRM DOMAIN-CONTAINING PROTEIN"/>
    <property type="match status" value="1"/>
</dbReference>
<feature type="region of interest" description="Disordered" evidence="2">
    <location>
        <begin position="1"/>
        <end position="20"/>
    </location>
</feature>
<evidence type="ECO:0000256" key="1">
    <source>
        <dbReference type="ARBA" id="ARBA00022884"/>
    </source>
</evidence>
<sequence length="181" mass="20444">MARELRPGQARPGPKRQRGTIFCSNYDLDYDLYREDAPYRMNEYQRIPPLINRVPVKVRRTHVSGGLKSSFSPHRGSRNSHLPQKPIKLRPEELQTIRGELSQIKAQVDSLLENLERMEQQREQPAGLKDSEENRGPGNEESSCGTMEPPQDPGSREHAEPQGQSTTAEAAGSQSTEPEEQ</sequence>
<feature type="compositionally biased region" description="Polar residues" evidence="2">
    <location>
        <begin position="162"/>
        <end position="181"/>
    </location>
</feature>
<dbReference type="InterPro" id="IPR051186">
    <property type="entry name" value="RRM_HNRPC/RALY_subfam"/>
</dbReference>
<proteinExistence type="predicted"/>
<name>A0ABM0IPL6_ECHTE</name>